<dbReference type="AlphaFoldDB" id="A0A6P2M6T2"/>
<gene>
    <name evidence="2" type="ORF">BDI24065_03600</name>
</gene>
<sequence length="767" mass="76569">MGQLSDALGPRLADGLQRAQSANDPDAVNQIQGMLAQIHPAGASAGSPPTAPQAARQATPQGVLLRPARSSMAQPQRAPLAVAGTADNVGPPASAKNPTLGEALGQFANQLWQHPGATLSNIGSAISNGAQQIGHGLETAPLHTVDSAVRGAADGLTFGAADKLAALAESVRNGTSYQDELLKQRQQDQAGGAAFTAGQLAAPLVPGAGAVSLAGKAAELVPTASKIARVAAGAVAGGVEGGASYLGHNDGQQNPDDLNTAMALGAAGGMLPGLFTGPTQAQRAAQFLQDTAAAQAAAGPKRGLVAGALKQLGTLGQTGAEANAGAVVAAQRDAGIIQDLSALQNRAAQGGAKLGAADANALANGYAQQAGANVRQLVSNGIVDQPAGNQLLGALQGARGLNDAQVSGIRSMPGLPQGVGDAVADAIQQKQRTLAMTAAVSVSSNPLLSVARMAVDNGALHFIPGIGPLLDLKSIREGITGLLGGRENRTANIASAIGQADNAGAFLAQQGHGQAVQSAAGLAQMARSAQAARATAQAAQQAAAVNGQASAFIGRGMQAAQQQRATLAQGPAQQLAAAQGAAQAAAAQQQRNTLQAATRMPLGGGYQTLLQGGQSGLNLTPQQANAGLRILSNHPVLGPIANEMRQTGGVADPTRFYALQNGLRGLQGNGAIPQAASPALQAAQQAQASTVRNPAAYAAAVTRNQKMVDTAVTNAPSPRLALVAHQMGGTASATTKQQALDTVMKTASLSEQKYLQTFVQPLVKYGT</sequence>
<accession>A0A6P2M6T2</accession>
<reference evidence="2 3" key="1">
    <citation type="submission" date="2019-09" db="EMBL/GenBank/DDBJ databases">
        <authorList>
            <person name="Depoorter E."/>
        </authorList>
    </citation>
    <scope>NUCLEOTIDE SEQUENCE [LARGE SCALE GENOMIC DNA]</scope>
    <source>
        <strain evidence="2">LMG 24065</strain>
    </source>
</reference>
<keyword evidence="3" id="KW-1185">Reference proteome</keyword>
<evidence type="ECO:0000256" key="1">
    <source>
        <dbReference type="SAM" id="MobiDB-lite"/>
    </source>
</evidence>
<dbReference type="EMBL" id="CABVPN010000016">
    <property type="protein sequence ID" value="VWB75721.1"/>
    <property type="molecule type" value="Genomic_DNA"/>
</dbReference>
<evidence type="ECO:0000313" key="2">
    <source>
        <dbReference type="EMBL" id="VWB75721.1"/>
    </source>
</evidence>
<organism evidence="2 3">
    <name type="scientific">Burkholderia diffusa</name>
    <dbReference type="NCBI Taxonomy" id="488732"/>
    <lineage>
        <taxon>Bacteria</taxon>
        <taxon>Pseudomonadati</taxon>
        <taxon>Pseudomonadota</taxon>
        <taxon>Betaproteobacteria</taxon>
        <taxon>Burkholderiales</taxon>
        <taxon>Burkholderiaceae</taxon>
        <taxon>Burkholderia</taxon>
        <taxon>Burkholderia cepacia complex</taxon>
    </lineage>
</organism>
<dbReference type="Proteomes" id="UP000494125">
    <property type="component" value="Unassembled WGS sequence"/>
</dbReference>
<feature type="region of interest" description="Disordered" evidence="1">
    <location>
        <begin position="40"/>
        <end position="61"/>
    </location>
</feature>
<proteinExistence type="predicted"/>
<name>A0A6P2M6T2_9BURK</name>
<evidence type="ECO:0000313" key="3">
    <source>
        <dbReference type="Proteomes" id="UP000494125"/>
    </source>
</evidence>
<protein>
    <submittedName>
        <fullName evidence="2">Uncharacterized protein</fullName>
    </submittedName>
</protein>